<dbReference type="Proteomes" id="UP000241736">
    <property type="component" value="Unassembled WGS sequence"/>
</dbReference>
<name>A0A2P6M6T6_9GAMM</name>
<dbReference type="GO" id="GO:0016020">
    <property type="term" value="C:membrane"/>
    <property type="evidence" value="ECO:0007669"/>
    <property type="project" value="TreeGrafter"/>
</dbReference>
<evidence type="ECO:0000256" key="1">
    <source>
        <dbReference type="ARBA" id="ARBA00022723"/>
    </source>
</evidence>
<evidence type="ECO:0000259" key="4">
    <source>
        <dbReference type="PROSITE" id="PS51677"/>
    </source>
</evidence>
<dbReference type="PANTHER" id="PTHR10587:SF133">
    <property type="entry name" value="CHITIN DEACETYLASE 1-RELATED"/>
    <property type="match status" value="1"/>
</dbReference>
<dbReference type="OrthoDB" id="115239at2"/>
<dbReference type="InterPro" id="IPR050248">
    <property type="entry name" value="Polysacc_deacetylase_ArnD"/>
</dbReference>
<feature type="domain" description="NodB homology" evidence="4">
    <location>
        <begin position="29"/>
        <end position="252"/>
    </location>
</feature>
<dbReference type="RefSeq" id="WP_106991165.1">
    <property type="nucleotide sequence ID" value="NZ_JAVEVW010000016.1"/>
</dbReference>
<accession>A0A2P6M6T6</accession>
<dbReference type="AlphaFoldDB" id="A0A2P6M6T6"/>
<sequence length="316" mass="33695">MRLACLLFAAALATLPISPATGAQAPAARRIALSFDDAPRADGAFFTGAERTRRLVAGLDAAGVQGALVFATTSNLDAAPDGAARLRAYADAGHAIGNHSHAHPWLRRSEADAYLADVRAANERLSALGFAPAFFRYPFLDEGKDAAQRDAAREGLSALGLRNGYVTVDNYDWYLDVLAAEALAANPDFDRDVLRRLYVGVLLDAVRFYDGIGRETLGRSPAHVLLLHENDLAALFITDLVAALRADGWQVVPAAEAYEDPIAGSAPDTLFNGQGRVAALARVAGRAPHELVHPLEDEAALRELFVERGLLPAPQP</sequence>
<feature type="signal peptide" evidence="3">
    <location>
        <begin position="1"/>
        <end position="22"/>
    </location>
</feature>
<organism evidence="5 6">
    <name type="scientific">Arenimonas caeni</name>
    <dbReference type="NCBI Taxonomy" id="2058085"/>
    <lineage>
        <taxon>Bacteria</taxon>
        <taxon>Pseudomonadati</taxon>
        <taxon>Pseudomonadota</taxon>
        <taxon>Gammaproteobacteria</taxon>
        <taxon>Lysobacterales</taxon>
        <taxon>Lysobacteraceae</taxon>
        <taxon>Arenimonas</taxon>
    </lineage>
</organism>
<keyword evidence="6" id="KW-1185">Reference proteome</keyword>
<dbReference type="GO" id="GO:0005975">
    <property type="term" value="P:carbohydrate metabolic process"/>
    <property type="evidence" value="ECO:0007669"/>
    <property type="project" value="InterPro"/>
</dbReference>
<dbReference type="InterPro" id="IPR011330">
    <property type="entry name" value="Glyco_hydro/deAcase_b/a-brl"/>
</dbReference>
<dbReference type="SUPFAM" id="SSF88713">
    <property type="entry name" value="Glycoside hydrolase/deacetylase"/>
    <property type="match status" value="1"/>
</dbReference>
<comment type="caution">
    <text evidence="5">The sequence shown here is derived from an EMBL/GenBank/DDBJ whole genome shotgun (WGS) entry which is preliminary data.</text>
</comment>
<evidence type="ECO:0000256" key="2">
    <source>
        <dbReference type="ARBA" id="ARBA00022801"/>
    </source>
</evidence>
<evidence type="ECO:0000256" key="3">
    <source>
        <dbReference type="SAM" id="SignalP"/>
    </source>
</evidence>
<dbReference type="PROSITE" id="PS51677">
    <property type="entry name" value="NODB"/>
    <property type="match status" value="1"/>
</dbReference>
<dbReference type="Pfam" id="PF01522">
    <property type="entry name" value="Polysacc_deac_1"/>
    <property type="match status" value="1"/>
</dbReference>
<keyword evidence="1" id="KW-0479">Metal-binding</keyword>
<evidence type="ECO:0000313" key="5">
    <source>
        <dbReference type="EMBL" id="PRH81692.1"/>
    </source>
</evidence>
<keyword evidence="2" id="KW-0378">Hydrolase</keyword>
<dbReference type="EMBL" id="PVLF01000019">
    <property type="protein sequence ID" value="PRH81692.1"/>
    <property type="molecule type" value="Genomic_DNA"/>
</dbReference>
<feature type="chain" id="PRO_5015178246" evidence="3">
    <location>
        <begin position="23"/>
        <end position="316"/>
    </location>
</feature>
<evidence type="ECO:0000313" key="6">
    <source>
        <dbReference type="Proteomes" id="UP000241736"/>
    </source>
</evidence>
<reference evidence="5 6" key="1">
    <citation type="submission" date="2018-03" db="EMBL/GenBank/DDBJ databases">
        <title>Arenimonas caeni sp. nov., isolated from activated sludge.</title>
        <authorList>
            <person name="Liu H."/>
        </authorList>
    </citation>
    <scope>NUCLEOTIDE SEQUENCE [LARGE SCALE GENOMIC DNA]</scope>
    <source>
        <strain evidence="6">z29</strain>
    </source>
</reference>
<proteinExistence type="predicted"/>
<protein>
    <submittedName>
        <fullName evidence="5">Polysaccharide deacetylase</fullName>
    </submittedName>
</protein>
<gene>
    <name evidence="5" type="ORF">C6N40_11445</name>
</gene>
<keyword evidence="3" id="KW-0732">Signal</keyword>
<dbReference type="GO" id="GO:0016810">
    <property type="term" value="F:hydrolase activity, acting on carbon-nitrogen (but not peptide) bonds"/>
    <property type="evidence" value="ECO:0007669"/>
    <property type="project" value="InterPro"/>
</dbReference>
<dbReference type="PANTHER" id="PTHR10587">
    <property type="entry name" value="GLYCOSYL TRANSFERASE-RELATED"/>
    <property type="match status" value="1"/>
</dbReference>
<dbReference type="Gene3D" id="3.20.20.370">
    <property type="entry name" value="Glycoside hydrolase/deacetylase"/>
    <property type="match status" value="1"/>
</dbReference>
<dbReference type="GO" id="GO:0046872">
    <property type="term" value="F:metal ion binding"/>
    <property type="evidence" value="ECO:0007669"/>
    <property type="project" value="UniProtKB-KW"/>
</dbReference>
<dbReference type="InterPro" id="IPR002509">
    <property type="entry name" value="NODB_dom"/>
</dbReference>